<protein>
    <submittedName>
        <fullName evidence="2">Uncharacterized protein</fullName>
    </submittedName>
</protein>
<accession>A0A6J4QFL1</accession>
<gene>
    <name evidence="2" type="ORF">AVDCRST_MAG78-2589</name>
</gene>
<name>A0A6J4QFL1_9ACTN</name>
<feature type="region of interest" description="Disordered" evidence="1">
    <location>
        <begin position="21"/>
        <end position="48"/>
    </location>
</feature>
<evidence type="ECO:0000256" key="1">
    <source>
        <dbReference type="SAM" id="MobiDB-lite"/>
    </source>
</evidence>
<feature type="non-terminal residue" evidence="2">
    <location>
        <position position="1"/>
    </location>
</feature>
<dbReference type="AlphaFoldDB" id="A0A6J4QFL1"/>
<dbReference type="EMBL" id="CADCVB010000171">
    <property type="protein sequence ID" value="CAA9442668.1"/>
    <property type="molecule type" value="Genomic_DNA"/>
</dbReference>
<proteinExistence type="predicted"/>
<evidence type="ECO:0000313" key="2">
    <source>
        <dbReference type="EMBL" id="CAA9442668.1"/>
    </source>
</evidence>
<feature type="non-terminal residue" evidence="2">
    <location>
        <position position="48"/>
    </location>
</feature>
<reference evidence="2" key="1">
    <citation type="submission" date="2020-02" db="EMBL/GenBank/DDBJ databases">
        <authorList>
            <person name="Meier V. D."/>
        </authorList>
    </citation>
    <scope>NUCLEOTIDE SEQUENCE</scope>
    <source>
        <strain evidence="2">AVDCRST_MAG78</strain>
    </source>
</reference>
<sequence length="48" mass="5322">ARAATRKYAKTQNRLQASIRRRLRAHPAPAGQNLSTPPRHGAHREPGV</sequence>
<organism evidence="2">
    <name type="scientific">uncultured Rubrobacteraceae bacterium</name>
    <dbReference type="NCBI Taxonomy" id="349277"/>
    <lineage>
        <taxon>Bacteria</taxon>
        <taxon>Bacillati</taxon>
        <taxon>Actinomycetota</taxon>
        <taxon>Rubrobacteria</taxon>
        <taxon>Rubrobacterales</taxon>
        <taxon>Rubrobacteraceae</taxon>
        <taxon>environmental samples</taxon>
    </lineage>
</organism>